<evidence type="ECO:0000313" key="3">
    <source>
        <dbReference type="Proteomes" id="UP000712600"/>
    </source>
</evidence>
<accession>A0A8S9PLC5</accession>
<dbReference type="Proteomes" id="UP000712600">
    <property type="component" value="Unassembled WGS sequence"/>
</dbReference>
<organism evidence="2 3">
    <name type="scientific">Brassica cretica</name>
    <name type="common">Mustard</name>
    <dbReference type="NCBI Taxonomy" id="69181"/>
    <lineage>
        <taxon>Eukaryota</taxon>
        <taxon>Viridiplantae</taxon>
        <taxon>Streptophyta</taxon>
        <taxon>Embryophyta</taxon>
        <taxon>Tracheophyta</taxon>
        <taxon>Spermatophyta</taxon>
        <taxon>Magnoliopsida</taxon>
        <taxon>eudicotyledons</taxon>
        <taxon>Gunneridae</taxon>
        <taxon>Pentapetalae</taxon>
        <taxon>rosids</taxon>
        <taxon>malvids</taxon>
        <taxon>Brassicales</taxon>
        <taxon>Brassicaceae</taxon>
        <taxon>Brassiceae</taxon>
        <taxon>Brassica</taxon>
    </lineage>
</organism>
<comment type="caution">
    <text evidence="2">The sequence shown here is derived from an EMBL/GenBank/DDBJ whole genome shotgun (WGS) entry which is preliminary data.</text>
</comment>
<dbReference type="AlphaFoldDB" id="A0A8S9PLC5"/>
<feature type="region of interest" description="Disordered" evidence="1">
    <location>
        <begin position="41"/>
        <end position="66"/>
    </location>
</feature>
<feature type="compositionally biased region" description="Low complexity" evidence="1">
    <location>
        <begin position="49"/>
        <end position="62"/>
    </location>
</feature>
<proteinExistence type="predicted"/>
<gene>
    <name evidence="2" type="ORF">F2Q69_00046036</name>
</gene>
<sequence>MPVLLKSGQSASREEAVEEMKDCRSMKQHWFRSTVIPKYGLSDKGASRQTTNSSQTNDSNNNFWTGPITRARAKAQQETIGHLANLVRPKEKEETERKEEPACWFNVFSIACLVLVFSLLSLRTLNFHVREVPSARSASSLSGHPDNHTIQEILAVKLIRDAP</sequence>
<protein>
    <submittedName>
        <fullName evidence="2">Uncharacterized protein</fullName>
    </submittedName>
</protein>
<evidence type="ECO:0000313" key="2">
    <source>
        <dbReference type="EMBL" id="KAF3521944.1"/>
    </source>
</evidence>
<evidence type="ECO:0000256" key="1">
    <source>
        <dbReference type="SAM" id="MobiDB-lite"/>
    </source>
</evidence>
<dbReference type="EMBL" id="QGKX02001347">
    <property type="protein sequence ID" value="KAF3521944.1"/>
    <property type="molecule type" value="Genomic_DNA"/>
</dbReference>
<reference evidence="2" key="1">
    <citation type="submission" date="2019-12" db="EMBL/GenBank/DDBJ databases">
        <title>Genome sequencing and annotation of Brassica cretica.</title>
        <authorList>
            <person name="Studholme D.J."/>
            <person name="Sarris P."/>
        </authorList>
    </citation>
    <scope>NUCLEOTIDE SEQUENCE</scope>
    <source>
        <strain evidence="2">PFS-109/04</strain>
        <tissue evidence="2">Leaf</tissue>
    </source>
</reference>
<name>A0A8S9PLC5_BRACR</name>